<evidence type="ECO:0000256" key="1">
    <source>
        <dbReference type="SAM" id="Phobius"/>
    </source>
</evidence>
<accession>A0ABD3RIR2</accession>
<comment type="caution">
    <text evidence="2">The sequence shown here is derived from an EMBL/GenBank/DDBJ whole genome shotgun (WGS) entry which is preliminary data.</text>
</comment>
<name>A0ABD3RIR2_9LAMI</name>
<keyword evidence="3" id="KW-1185">Reference proteome</keyword>
<organism evidence="2 3">
    <name type="scientific">Penstemon smallii</name>
    <dbReference type="NCBI Taxonomy" id="265156"/>
    <lineage>
        <taxon>Eukaryota</taxon>
        <taxon>Viridiplantae</taxon>
        <taxon>Streptophyta</taxon>
        <taxon>Embryophyta</taxon>
        <taxon>Tracheophyta</taxon>
        <taxon>Spermatophyta</taxon>
        <taxon>Magnoliopsida</taxon>
        <taxon>eudicotyledons</taxon>
        <taxon>Gunneridae</taxon>
        <taxon>Pentapetalae</taxon>
        <taxon>asterids</taxon>
        <taxon>lamiids</taxon>
        <taxon>Lamiales</taxon>
        <taxon>Plantaginaceae</taxon>
        <taxon>Cheloneae</taxon>
        <taxon>Penstemon</taxon>
    </lineage>
</organism>
<evidence type="ECO:0000313" key="3">
    <source>
        <dbReference type="Proteomes" id="UP001634393"/>
    </source>
</evidence>
<dbReference type="EMBL" id="JBJXBP010000008">
    <property type="protein sequence ID" value="KAL3812885.1"/>
    <property type="molecule type" value="Genomic_DNA"/>
</dbReference>
<feature type="transmembrane region" description="Helical" evidence="1">
    <location>
        <begin position="108"/>
        <end position="124"/>
    </location>
</feature>
<dbReference type="Proteomes" id="UP001634393">
    <property type="component" value="Unassembled WGS sequence"/>
</dbReference>
<gene>
    <name evidence="2" type="ORF">ACJIZ3_014153</name>
</gene>
<feature type="transmembrane region" description="Helical" evidence="1">
    <location>
        <begin position="32"/>
        <end position="58"/>
    </location>
</feature>
<reference evidence="2 3" key="1">
    <citation type="submission" date="2024-12" db="EMBL/GenBank/DDBJ databases">
        <title>The unique morphological basis and parallel evolutionary history of personate flowers in Penstemon.</title>
        <authorList>
            <person name="Depatie T.H."/>
            <person name="Wessinger C.A."/>
        </authorList>
    </citation>
    <scope>NUCLEOTIDE SEQUENCE [LARGE SCALE GENOMIC DNA]</scope>
    <source>
        <strain evidence="2">WTNN_2</strain>
        <tissue evidence="2">Leaf</tissue>
    </source>
</reference>
<feature type="transmembrane region" description="Helical" evidence="1">
    <location>
        <begin position="70"/>
        <end position="88"/>
    </location>
</feature>
<dbReference type="PANTHER" id="PTHR43596">
    <property type="entry name" value="ADP,ATP CARRIER PROTEIN"/>
    <property type="match status" value="1"/>
</dbReference>
<dbReference type="PANTHER" id="PTHR43596:SF1">
    <property type="entry name" value="ADP,ATP CARRIER PROTEIN"/>
    <property type="match status" value="1"/>
</dbReference>
<keyword evidence="1" id="KW-1133">Transmembrane helix</keyword>
<dbReference type="AlphaFoldDB" id="A0ABD3RIR2"/>
<proteinExistence type="predicted"/>
<feature type="transmembrane region" description="Helical" evidence="1">
    <location>
        <begin position="145"/>
        <end position="165"/>
    </location>
</feature>
<sequence length="166" mass="19560">MLPVKSTIKEDLKVVVNQTIPANPAGWENHGWFYIAVRIALFLWVVLLNLITISSTWARVIDVMDIRFKIVRIYWCWCYTRTALWFTVRYRNGLVRSMYVSSLLPFSHLYLLLFAALLLEFAAQSSKGIDKDTSQFPEELLPMRYYIFIICFMPYHIQGSFLLTYL</sequence>
<keyword evidence="1" id="KW-0812">Transmembrane</keyword>
<protein>
    <submittedName>
        <fullName evidence="2">Uncharacterized protein</fullName>
    </submittedName>
</protein>
<keyword evidence="1" id="KW-0472">Membrane</keyword>
<evidence type="ECO:0000313" key="2">
    <source>
        <dbReference type="EMBL" id="KAL3812885.1"/>
    </source>
</evidence>